<feature type="region of interest" description="Disordered" evidence="1">
    <location>
        <begin position="206"/>
        <end position="227"/>
    </location>
</feature>
<evidence type="ECO:0008006" key="3">
    <source>
        <dbReference type="Google" id="ProtNLM"/>
    </source>
</evidence>
<dbReference type="EMBL" id="DTBQ01000134">
    <property type="protein sequence ID" value="HGM47042.1"/>
    <property type="molecule type" value="Genomic_DNA"/>
</dbReference>
<proteinExistence type="predicted"/>
<accession>A0A7C4D305</accession>
<sequence>MAEALEEMLTRLAELACIKDLFEFVEADQITASWYGSRCREARVEDMLVVDLLAFYDPEAKVIVFCASEFEKEVHRFRVSSAACCEVFALYVLLHEFTHYIMDVFGLNRWLRKLEESKRFDEPFCEYAALRALATGIYRVFEFERRLRVPPRTQECLPFIASLPRPYPYRLFRELYAAPHEIFGTSAESILLSMLSAIQLLEKPPEAGGSVPANQSSQPNPHTSLSKLREASSDKFYTLLPDTLKSRDPKSLLRLALLARLSGASVLAPLAPRASEAVSPVKVTVI</sequence>
<evidence type="ECO:0000256" key="1">
    <source>
        <dbReference type="SAM" id="MobiDB-lite"/>
    </source>
</evidence>
<gene>
    <name evidence="2" type="ORF">ENU21_04760</name>
</gene>
<feature type="compositionally biased region" description="Polar residues" evidence="1">
    <location>
        <begin position="212"/>
        <end position="226"/>
    </location>
</feature>
<organism evidence="2">
    <name type="scientific">Thermofilum pendens</name>
    <dbReference type="NCBI Taxonomy" id="2269"/>
    <lineage>
        <taxon>Archaea</taxon>
        <taxon>Thermoproteota</taxon>
        <taxon>Thermoprotei</taxon>
        <taxon>Thermofilales</taxon>
        <taxon>Thermofilaceae</taxon>
        <taxon>Thermofilum</taxon>
    </lineage>
</organism>
<dbReference type="AlphaFoldDB" id="A0A7C4D305"/>
<protein>
    <recommendedName>
        <fullName evidence="3">Metallopeptidase domain-containing protein</fullName>
    </recommendedName>
</protein>
<comment type="caution">
    <text evidence="2">The sequence shown here is derived from an EMBL/GenBank/DDBJ whole genome shotgun (WGS) entry which is preliminary data.</text>
</comment>
<evidence type="ECO:0000313" key="2">
    <source>
        <dbReference type="EMBL" id="HGM47042.1"/>
    </source>
</evidence>
<reference evidence="2" key="1">
    <citation type="journal article" date="2020" name="mSystems">
        <title>Genome- and Community-Level Interaction Insights into Carbon Utilization and Element Cycling Functions of Hydrothermarchaeota in Hydrothermal Sediment.</title>
        <authorList>
            <person name="Zhou Z."/>
            <person name="Liu Y."/>
            <person name="Xu W."/>
            <person name="Pan J."/>
            <person name="Luo Z.H."/>
            <person name="Li M."/>
        </authorList>
    </citation>
    <scope>NUCLEOTIDE SEQUENCE</scope>
    <source>
        <strain evidence="2">SpSt-649</strain>
    </source>
</reference>
<name>A0A7C4D305_THEPE</name>